<dbReference type="EMBL" id="UINC01166354">
    <property type="protein sequence ID" value="SVD68262.1"/>
    <property type="molecule type" value="Genomic_DNA"/>
</dbReference>
<accession>A0A382XB26</accession>
<keyword evidence="1" id="KW-0812">Transmembrane</keyword>
<feature type="transmembrane region" description="Helical" evidence="1">
    <location>
        <begin position="56"/>
        <end position="74"/>
    </location>
</feature>
<gene>
    <name evidence="2" type="ORF">METZ01_LOCUS421116</name>
</gene>
<organism evidence="2">
    <name type="scientific">marine metagenome</name>
    <dbReference type="NCBI Taxonomy" id="408172"/>
    <lineage>
        <taxon>unclassified sequences</taxon>
        <taxon>metagenomes</taxon>
        <taxon>ecological metagenomes</taxon>
    </lineage>
</organism>
<feature type="non-terminal residue" evidence="2">
    <location>
        <position position="1"/>
    </location>
</feature>
<evidence type="ECO:0000256" key="1">
    <source>
        <dbReference type="SAM" id="Phobius"/>
    </source>
</evidence>
<protein>
    <recommendedName>
        <fullName evidence="3">Glycosyltransferase RgtA/B/C/D-like domain-containing protein</fullName>
    </recommendedName>
</protein>
<sequence>TRKTTSNWYYYPLFGVMAFGVFTVLNTFQLGVRDYSLYEGLSIVVDYTATRHSPGGVIRIYMNAVPVLVALFYWNRIKMISTDYKIIKWMAIVSIMAIPALSYSTTLIDRLGLYLMVVQLAFWPRLIAVQRTNLLRSFWTAMLISYFAVVLFVFFNFANHAMYWLPYQMYPFYGEPIYPMDIGYPPTN</sequence>
<feature type="transmembrane region" description="Helical" evidence="1">
    <location>
        <begin position="86"/>
        <end position="105"/>
    </location>
</feature>
<feature type="transmembrane region" description="Helical" evidence="1">
    <location>
        <begin position="141"/>
        <end position="165"/>
    </location>
</feature>
<feature type="transmembrane region" description="Helical" evidence="1">
    <location>
        <begin position="111"/>
        <end position="129"/>
    </location>
</feature>
<dbReference type="Pfam" id="PF14897">
    <property type="entry name" value="EpsG"/>
    <property type="match status" value="1"/>
</dbReference>
<evidence type="ECO:0000313" key="2">
    <source>
        <dbReference type="EMBL" id="SVD68262.1"/>
    </source>
</evidence>
<name>A0A382XB26_9ZZZZ</name>
<dbReference type="InterPro" id="IPR049458">
    <property type="entry name" value="EpsG-like"/>
</dbReference>
<reference evidence="2" key="1">
    <citation type="submission" date="2018-05" db="EMBL/GenBank/DDBJ databases">
        <authorList>
            <person name="Lanie J.A."/>
            <person name="Ng W.-L."/>
            <person name="Kazmierczak K.M."/>
            <person name="Andrzejewski T.M."/>
            <person name="Davidsen T.M."/>
            <person name="Wayne K.J."/>
            <person name="Tettelin H."/>
            <person name="Glass J.I."/>
            <person name="Rusch D."/>
            <person name="Podicherti R."/>
            <person name="Tsui H.-C.T."/>
            <person name="Winkler M.E."/>
        </authorList>
    </citation>
    <scope>NUCLEOTIDE SEQUENCE</scope>
</reference>
<evidence type="ECO:0008006" key="3">
    <source>
        <dbReference type="Google" id="ProtNLM"/>
    </source>
</evidence>
<keyword evidence="1" id="KW-0472">Membrane</keyword>
<keyword evidence="1" id="KW-1133">Transmembrane helix</keyword>
<feature type="transmembrane region" description="Helical" evidence="1">
    <location>
        <begin position="9"/>
        <end position="28"/>
    </location>
</feature>
<dbReference type="AlphaFoldDB" id="A0A382XB26"/>
<proteinExistence type="predicted"/>